<sequence length="290" mass="31454">MIGGSGFIGTRLREALAAAGIRAHCFSRQRPFAQGGRLHRAVLRSGTVFYVAGSVTPARAERDPRLVAQDYWNLQLLLWGLRGTAHRPLVVLAGSGGTVYDPAVAPPYREDAPTRPVSAYGVAKLRQERALAAAGWTTPVVLRLANVYGPGQRARPGYGVIPHWVRAVREREALTVIGRSRRDYVHVDDVCAAMLAVHRRAASLRASPGVTTLNIGSGEPTSPAELHHHLERAAGRRLAVRREPARSFDHPDVWLDVRAARAVLGWTPRTGLAEGLRDVLAAAEPVRTPS</sequence>
<dbReference type="InterPro" id="IPR001509">
    <property type="entry name" value="Epimerase_deHydtase"/>
</dbReference>
<protein>
    <submittedName>
        <fullName evidence="2">UDP-glucose 4-epimerase</fullName>
    </submittedName>
</protein>
<evidence type="ECO:0000259" key="1">
    <source>
        <dbReference type="Pfam" id="PF01370"/>
    </source>
</evidence>
<dbReference type="PANTHER" id="PTHR43245:SF13">
    <property type="entry name" value="UDP-D-APIOSE_UDP-D-XYLOSE SYNTHASE 2"/>
    <property type="match status" value="1"/>
</dbReference>
<proteinExistence type="predicted"/>
<gene>
    <name evidence="2" type="primary">galE</name>
    <name evidence="2" type="ORF">GCM10018785_43350</name>
</gene>
<dbReference type="InterPro" id="IPR036291">
    <property type="entry name" value="NAD(P)-bd_dom_sf"/>
</dbReference>
<dbReference type="AlphaFoldDB" id="A0A918ZV32"/>
<dbReference type="EMBL" id="BNBT01000069">
    <property type="protein sequence ID" value="GHE70182.1"/>
    <property type="molecule type" value="Genomic_DNA"/>
</dbReference>
<name>A0A918ZV32_9ACTN</name>
<dbReference type="InterPro" id="IPR050177">
    <property type="entry name" value="Lipid_A_modif_metabolic_enz"/>
</dbReference>
<dbReference type="SUPFAM" id="SSF51735">
    <property type="entry name" value="NAD(P)-binding Rossmann-fold domains"/>
    <property type="match status" value="1"/>
</dbReference>
<accession>A0A918ZV32</accession>
<evidence type="ECO:0000313" key="2">
    <source>
        <dbReference type="EMBL" id="GHE70182.1"/>
    </source>
</evidence>
<comment type="caution">
    <text evidence="2">The sequence shown here is derived from an EMBL/GenBank/DDBJ whole genome shotgun (WGS) entry which is preliminary data.</text>
</comment>
<keyword evidence="3" id="KW-1185">Reference proteome</keyword>
<feature type="domain" description="NAD-dependent epimerase/dehydratase" evidence="1">
    <location>
        <begin position="2"/>
        <end position="205"/>
    </location>
</feature>
<dbReference type="Proteomes" id="UP000608024">
    <property type="component" value="Unassembled WGS sequence"/>
</dbReference>
<dbReference type="Gene3D" id="3.40.50.720">
    <property type="entry name" value="NAD(P)-binding Rossmann-like Domain"/>
    <property type="match status" value="1"/>
</dbReference>
<dbReference type="PANTHER" id="PTHR43245">
    <property type="entry name" value="BIFUNCTIONAL POLYMYXIN RESISTANCE PROTEIN ARNA"/>
    <property type="match status" value="1"/>
</dbReference>
<reference evidence="2" key="1">
    <citation type="journal article" date="2014" name="Int. J. Syst. Evol. Microbiol.">
        <title>Complete genome sequence of Corynebacterium casei LMG S-19264T (=DSM 44701T), isolated from a smear-ripened cheese.</title>
        <authorList>
            <consortium name="US DOE Joint Genome Institute (JGI-PGF)"/>
            <person name="Walter F."/>
            <person name="Albersmeier A."/>
            <person name="Kalinowski J."/>
            <person name="Ruckert C."/>
        </authorList>
    </citation>
    <scope>NUCLEOTIDE SEQUENCE</scope>
    <source>
        <strain evidence="2">JCM 4784</strain>
    </source>
</reference>
<evidence type="ECO:0000313" key="3">
    <source>
        <dbReference type="Proteomes" id="UP000608024"/>
    </source>
</evidence>
<reference evidence="2" key="2">
    <citation type="submission" date="2020-09" db="EMBL/GenBank/DDBJ databases">
        <authorList>
            <person name="Sun Q."/>
            <person name="Ohkuma M."/>
        </authorList>
    </citation>
    <scope>NUCLEOTIDE SEQUENCE</scope>
    <source>
        <strain evidence="2">JCM 4784</strain>
    </source>
</reference>
<dbReference type="Pfam" id="PF01370">
    <property type="entry name" value="Epimerase"/>
    <property type="match status" value="1"/>
</dbReference>
<organism evidence="2 3">
    <name type="scientific">Streptomyces longispororuber</name>
    <dbReference type="NCBI Taxonomy" id="68230"/>
    <lineage>
        <taxon>Bacteria</taxon>
        <taxon>Bacillati</taxon>
        <taxon>Actinomycetota</taxon>
        <taxon>Actinomycetes</taxon>
        <taxon>Kitasatosporales</taxon>
        <taxon>Streptomycetaceae</taxon>
        <taxon>Streptomyces</taxon>
    </lineage>
</organism>